<keyword evidence="5 7" id="KW-0131">Cell cycle</keyword>
<protein>
    <recommendedName>
        <fullName evidence="7">UDP-N-acetylmuramoyl-L-alanyl-D-glutamate--2,6-diaminopimelate ligase</fullName>
        <ecNumber evidence="7">6.3.2.13</ecNumber>
    </recommendedName>
    <alternativeName>
        <fullName evidence="7">Meso-A2pm-adding enzyme</fullName>
    </alternativeName>
    <alternativeName>
        <fullName evidence="7">Meso-diaminopimelate-adding enzyme</fullName>
    </alternativeName>
    <alternativeName>
        <fullName evidence="7">UDP-MurNAc-L-Ala-D-Glu:meso-diaminopimelate ligase</fullName>
    </alternativeName>
    <alternativeName>
        <fullName evidence="7">UDP-MurNAc-tripeptide synthetase</fullName>
    </alternativeName>
    <alternativeName>
        <fullName evidence="7">UDP-N-acetylmuramyl-tripeptide synthetase</fullName>
    </alternativeName>
</protein>
<evidence type="ECO:0000259" key="11">
    <source>
        <dbReference type="Pfam" id="PF08245"/>
    </source>
</evidence>
<dbReference type="EC" id="6.3.2.13" evidence="7"/>
<dbReference type="InterPro" id="IPR004101">
    <property type="entry name" value="Mur_ligase_C"/>
</dbReference>
<dbReference type="InterPro" id="IPR005761">
    <property type="entry name" value="UDP-N-AcMur-Glu-dNH2Pim_ligase"/>
</dbReference>
<feature type="binding site" evidence="7">
    <location>
        <position position="186"/>
    </location>
    <ligand>
        <name>UDP-N-acetyl-alpha-D-muramoyl-L-alanyl-D-glutamate</name>
        <dbReference type="ChEBI" id="CHEBI:83900"/>
    </ligand>
</feature>
<evidence type="ECO:0000313" key="12">
    <source>
        <dbReference type="EMBL" id="MFF3665493.1"/>
    </source>
</evidence>
<keyword evidence="3 7" id="KW-0133">Cell shape</keyword>
<dbReference type="InterPro" id="IPR013221">
    <property type="entry name" value="Mur_ligase_cen"/>
</dbReference>
<organism evidence="12 13">
    <name type="scientific">Microtetraspora malaysiensis</name>
    <dbReference type="NCBI Taxonomy" id="161358"/>
    <lineage>
        <taxon>Bacteria</taxon>
        <taxon>Bacillati</taxon>
        <taxon>Actinomycetota</taxon>
        <taxon>Actinomycetes</taxon>
        <taxon>Streptosporangiales</taxon>
        <taxon>Streptosporangiaceae</taxon>
        <taxon>Microtetraspora</taxon>
    </lineage>
</organism>
<comment type="pathway">
    <text evidence="7 8">Cell wall biogenesis; peptidoglycan biosynthesis.</text>
</comment>
<name>A0ABW6SKT5_9ACTN</name>
<keyword evidence="7" id="KW-0067">ATP-binding</keyword>
<evidence type="ECO:0000313" key="13">
    <source>
        <dbReference type="Proteomes" id="UP001602013"/>
    </source>
</evidence>
<evidence type="ECO:0000256" key="6">
    <source>
        <dbReference type="ARBA" id="ARBA00023316"/>
    </source>
</evidence>
<dbReference type="GO" id="GO:0008765">
    <property type="term" value="F:UDP-N-acetylmuramoylalanyl-D-glutamate-2,6-diaminopimelate ligase activity"/>
    <property type="evidence" value="ECO:0007669"/>
    <property type="project" value="UniProtKB-EC"/>
</dbReference>
<feature type="modified residue" description="N6-carboxylysine" evidence="7">
    <location>
        <position position="226"/>
    </location>
</feature>
<comment type="subcellular location">
    <subcellularLocation>
        <location evidence="7 8">Cytoplasm</location>
    </subcellularLocation>
</comment>
<evidence type="ECO:0000256" key="4">
    <source>
        <dbReference type="ARBA" id="ARBA00022984"/>
    </source>
</evidence>
<dbReference type="SUPFAM" id="SSF53623">
    <property type="entry name" value="MurD-like peptide ligases, catalytic domain"/>
    <property type="match status" value="1"/>
</dbReference>
<feature type="binding site" evidence="7">
    <location>
        <position position="460"/>
    </location>
    <ligand>
        <name>meso-2,6-diaminopimelate</name>
        <dbReference type="ChEBI" id="CHEBI:57791"/>
    </ligand>
</feature>
<evidence type="ECO:0000259" key="10">
    <source>
        <dbReference type="Pfam" id="PF02875"/>
    </source>
</evidence>
<comment type="PTM">
    <text evidence="7">Carboxylation is probably crucial for Mg(2+) binding and, consequently, for the gamma-phosphate positioning of ATP.</text>
</comment>
<evidence type="ECO:0000256" key="7">
    <source>
        <dbReference type="HAMAP-Rule" id="MF_00208"/>
    </source>
</evidence>
<evidence type="ECO:0000259" key="9">
    <source>
        <dbReference type="Pfam" id="PF01225"/>
    </source>
</evidence>
<dbReference type="HAMAP" id="MF_00208">
    <property type="entry name" value="MurE"/>
    <property type="match status" value="1"/>
</dbReference>
<comment type="similarity">
    <text evidence="1 7">Belongs to the MurCDEF family. MurE subfamily.</text>
</comment>
<keyword evidence="4 7" id="KW-0573">Peptidoglycan synthesis</keyword>
<keyword evidence="7" id="KW-0963">Cytoplasm</keyword>
<feature type="domain" description="Mur ligase central" evidence="11">
    <location>
        <begin position="111"/>
        <end position="312"/>
    </location>
</feature>
<dbReference type="Pfam" id="PF01225">
    <property type="entry name" value="Mur_ligase"/>
    <property type="match status" value="1"/>
</dbReference>
<evidence type="ECO:0000256" key="1">
    <source>
        <dbReference type="ARBA" id="ARBA00005898"/>
    </source>
</evidence>
<dbReference type="EMBL" id="JBIASD010000004">
    <property type="protein sequence ID" value="MFF3665493.1"/>
    <property type="molecule type" value="Genomic_DNA"/>
</dbReference>
<dbReference type="NCBIfam" id="NF001126">
    <property type="entry name" value="PRK00139.1-4"/>
    <property type="match status" value="1"/>
</dbReference>
<dbReference type="Gene3D" id="3.90.190.20">
    <property type="entry name" value="Mur ligase, C-terminal domain"/>
    <property type="match status" value="1"/>
</dbReference>
<keyword evidence="13" id="KW-1185">Reference proteome</keyword>
<evidence type="ECO:0000256" key="8">
    <source>
        <dbReference type="RuleBase" id="RU004135"/>
    </source>
</evidence>
<dbReference type="Proteomes" id="UP001602013">
    <property type="component" value="Unassembled WGS sequence"/>
</dbReference>
<dbReference type="SUPFAM" id="SSF63418">
    <property type="entry name" value="MurE/MurF N-terminal domain"/>
    <property type="match status" value="1"/>
</dbReference>
<keyword evidence="7 12" id="KW-0436">Ligase</keyword>
<dbReference type="Pfam" id="PF08245">
    <property type="entry name" value="Mur_ligase_M"/>
    <property type="match status" value="1"/>
</dbReference>
<dbReference type="InterPro" id="IPR000713">
    <property type="entry name" value="Mur_ligase_N"/>
</dbReference>
<feature type="short sequence motif" description="Meso-diaminopimelate recognition motif" evidence="7">
    <location>
        <begin position="408"/>
        <end position="411"/>
    </location>
</feature>
<evidence type="ECO:0000256" key="3">
    <source>
        <dbReference type="ARBA" id="ARBA00022960"/>
    </source>
</evidence>
<comment type="function">
    <text evidence="7">Catalyzes the addition of meso-diaminopimelic acid to the nucleotide precursor UDP-N-acetylmuramoyl-L-alanyl-D-glutamate (UMAG) in the biosynthesis of bacterial cell-wall peptidoglycan.</text>
</comment>
<reference evidence="12 13" key="1">
    <citation type="submission" date="2024-10" db="EMBL/GenBank/DDBJ databases">
        <title>The Natural Products Discovery Center: Release of the First 8490 Sequenced Strains for Exploring Actinobacteria Biosynthetic Diversity.</title>
        <authorList>
            <person name="Kalkreuter E."/>
            <person name="Kautsar S.A."/>
            <person name="Yang D."/>
            <person name="Bader C.D."/>
            <person name="Teijaro C.N."/>
            <person name="Fluegel L."/>
            <person name="Davis C.M."/>
            <person name="Simpson J.R."/>
            <person name="Lauterbach L."/>
            <person name="Steele A.D."/>
            <person name="Gui C."/>
            <person name="Meng S."/>
            <person name="Li G."/>
            <person name="Viehrig K."/>
            <person name="Ye F."/>
            <person name="Su P."/>
            <person name="Kiefer A.F."/>
            <person name="Nichols A."/>
            <person name="Cepeda A.J."/>
            <person name="Yan W."/>
            <person name="Fan B."/>
            <person name="Jiang Y."/>
            <person name="Adhikari A."/>
            <person name="Zheng C.-J."/>
            <person name="Schuster L."/>
            <person name="Cowan T.M."/>
            <person name="Smanski M.J."/>
            <person name="Chevrette M.G."/>
            <person name="De Carvalho L.P.S."/>
            <person name="Shen B."/>
        </authorList>
    </citation>
    <scope>NUCLEOTIDE SEQUENCE [LARGE SCALE GENOMIC DNA]</scope>
    <source>
        <strain evidence="12 13">NPDC002173</strain>
    </source>
</reference>
<accession>A0ABW6SKT5</accession>
<feature type="binding site" evidence="7">
    <location>
        <position position="194"/>
    </location>
    <ligand>
        <name>UDP-N-acetyl-alpha-D-muramoyl-L-alanyl-D-glutamate</name>
        <dbReference type="ChEBI" id="CHEBI:83900"/>
    </ligand>
</feature>
<comment type="caution">
    <text evidence="7">Lacks conserved residue(s) required for the propagation of feature annotation.</text>
</comment>
<feature type="binding site" evidence="7">
    <location>
        <begin position="408"/>
        <end position="411"/>
    </location>
    <ligand>
        <name>meso-2,6-diaminopimelate</name>
        <dbReference type="ChEBI" id="CHEBI:57791"/>
    </ligand>
</feature>
<keyword evidence="7" id="KW-0460">Magnesium</keyword>
<dbReference type="Gene3D" id="3.40.1390.10">
    <property type="entry name" value="MurE/MurF, N-terminal domain"/>
    <property type="match status" value="1"/>
</dbReference>
<dbReference type="InterPro" id="IPR036615">
    <property type="entry name" value="Mur_ligase_C_dom_sf"/>
</dbReference>
<comment type="catalytic activity">
    <reaction evidence="7">
        <text>UDP-N-acetyl-alpha-D-muramoyl-L-alanyl-D-glutamate + meso-2,6-diaminopimelate + ATP = UDP-N-acetyl-alpha-D-muramoyl-L-alanyl-gamma-D-glutamyl-meso-2,6-diaminopimelate + ADP + phosphate + H(+)</text>
        <dbReference type="Rhea" id="RHEA:23676"/>
        <dbReference type="ChEBI" id="CHEBI:15378"/>
        <dbReference type="ChEBI" id="CHEBI:30616"/>
        <dbReference type="ChEBI" id="CHEBI:43474"/>
        <dbReference type="ChEBI" id="CHEBI:57791"/>
        <dbReference type="ChEBI" id="CHEBI:83900"/>
        <dbReference type="ChEBI" id="CHEBI:83905"/>
        <dbReference type="ChEBI" id="CHEBI:456216"/>
        <dbReference type="EC" id="6.3.2.13"/>
    </reaction>
</comment>
<feature type="binding site" evidence="7">
    <location>
        <position position="32"/>
    </location>
    <ligand>
        <name>UDP-N-acetyl-alpha-D-muramoyl-L-alanyl-D-glutamate</name>
        <dbReference type="ChEBI" id="CHEBI:83900"/>
    </ligand>
</feature>
<dbReference type="InterPro" id="IPR036565">
    <property type="entry name" value="Mur-like_cat_sf"/>
</dbReference>
<keyword evidence="7" id="KW-0547">Nucleotide-binding</keyword>
<feature type="binding site" evidence="7">
    <location>
        <position position="464"/>
    </location>
    <ligand>
        <name>meso-2,6-diaminopimelate</name>
        <dbReference type="ChEBI" id="CHEBI:57791"/>
    </ligand>
</feature>
<keyword evidence="6 7" id="KW-0961">Cell wall biogenesis/degradation</keyword>
<dbReference type="NCBIfam" id="TIGR01085">
    <property type="entry name" value="murE"/>
    <property type="match status" value="1"/>
</dbReference>
<dbReference type="RefSeq" id="WP_387409494.1">
    <property type="nucleotide sequence ID" value="NZ_JBIASD010000004.1"/>
</dbReference>
<proteinExistence type="inferred from homology"/>
<evidence type="ECO:0000256" key="2">
    <source>
        <dbReference type="ARBA" id="ARBA00022618"/>
    </source>
</evidence>
<dbReference type="Pfam" id="PF02875">
    <property type="entry name" value="Mur_ligase_C"/>
    <property type="match status" value="1"/>
</dbReference>
<feature type="domain" description="Mur ligase N-terminal catalytic" evidence="9">
    <location>
        <begin position="27"/>
        <end position="72"/>
    </location>
</feature>
<sequence>MRLTDLLAGWDHRVLQGDPGLVDVQAGIAYDSRRMTAGALYIAMRGTRRDGHEFVGDAVEWGAVAALVEKPLKGLPPHVCVLQVGDTRATAPVVASRYFGEPSREMDVIAVTGTNGKTTVSYMVEAALRIGARARVGVIGTDGCRVAHEPVRVDKTTPTTPEAVELHHILRCMRDQGAGTVVMEASSMALHLRRLDCTDIDVGVFTNLTPDHLDDHGTMEKYKQAKLLLFGGMCRQAVVNADDPVSVDIAALMPGAVTTFGIGSAADFRATDLVVNHSGTRFELYHGGRRRAAVVPIPGRFAVANALAAVAASHVLGHDVDAVLAAIGQLPPIPGRFETLCTPAGVSVVVDYAHSSDSLEKVLATIRGFARQRVITVFGCGGDRDPTKRAPMGEIAGRYSDFVIVTSDNPRSEDPEKIIDEIWPGLAGTGTPRERITDRREAISRALAAADLGDVILIAGKGAETYQIIGSETLHFDDRETVRELAGEKPTR</sequence>
<dbReference type="PANTHER" id="PTHR23135">
    <property type="entry name" value="MUR LIGASE FAMILY MEMBER"/>
    <property type="match status" value="1"/>
</dbReference>
<comment type="cofactor">
    <cofactor evidence="7">
        <name>Mg(2+)</name>
        <dbReference type="ChEBI" id="CHEBI:18420"/>
    </cofactor>
</comment>
<feature type="binding site" evidence="7">
    <location>
        <begin position="113"/>
        <end position="119"/>
    </location>
    <ligand>
        <name>ATP</name>
        <dbReference type="ChEBI" id="CHEBI:30616"/>
    </ligand>
</feature>
<comment type="caution">
    <text evidence="12">The sequence shown here is derived from an EMBL/GenBank/DDBJ whole genome shotgun (WGS) entry which is preliminary data.</text>
</comment>
<dbReference type="SUPFAM" id="SSF53244">
    <property type="entry name" value="MurD-like peptide ligases, peptide-binding domain"/>
    <property type="match status" value="1"/>
</dbReference>
<evidence type="ECO:0000256" key="5">
    <source>
        <dbReference type="ARBA" id="ARBA00023306"/>
    </source>
</evidence>
<dbReference type="InterPro" id="IPR035911">
    <property type="entry name" value="MurE/MurF_N"/>
</dbReference>
<dbReference type="Gene3D" id="3.40.1190.10">
    <property type="entry name" value="Mur-like, catalytic domain"/>
    <property type="match status" value="1"/>
</dbReference>
<keyword evidence="2 7" id="KW-0132">Cell division</keyword>
<feature type="binding site" evidence="7">
    <location>
        <begin position="159"/>
        <end position="160"/>
    </location>
    <ligand>
        <name>UDP-N-acetyl-alpha-D-muramoyl-L-alanyl-D-glutamate</name>
        <dbReference type="ChEBI" id="CHEBI:83900"/>
    </ligand>
</feature>
<feature type="domain" description="Mur ligase C-terminal" evidence="10">
    <location>
        <begin position="335"/>
        <end position="462"/>
    </location>
</feature>
<gene>
    <name evidence="7" type="primary">murE</name>
    <name evidence="12" type="ORF">ACFYXI_07850</name>
</gene>
<dbReference type="PANTHER" id="PTHR23135:SF4">
    <property type="entry name" value="UDP-N-ACETYLMURAMOYL-L-ALANYL-D-GLUTAMATE--2,6-DIAMINOPIMELATE LIGASE MURE HOMOLOG, CHLOROPLASTIC"/>
    <property type="match status" value="1"/>
</dbReference>
<feature type="binding site" evidence="7">
    <location>
        <position position="384"/>
    </location>
    <ligand>
        <name>meso-2,6-diaminopimelate</name>
        <dbReference type="ChEBI" id="CHEBI:57791"/>
    </ligand>
</feature>